<comment type="caution">
    <text evidence="1">The sequence shown here is derived from an EMBL/GenBank/DDBJ whole genome shotgun (WGS) entry which is preliminary data.</text>
</comment>
<proteinExistence type="predicted"/>
<keyword evidence="1" id="KW-0614">Plasmid</keyword>
<geneLocation type="plasmid" evidence="1 2">
    <name>p1Ch9693</name>
</geneLocation>
<gene>
    <name evidence="1" type="ORF">Z960_p0085</name>
</gene>
<evidence type="ECO:0000313" key="2">
    <source>
        <dbReference type="Proteomes" id="UP000027937"/>
    </source>
</evidence>
<keyword evidence="2" id="KW-1185">Reference proteome</keyword>
<reference evidence="2" key="1">
    <citation type="journal article" date="2014" name="PLoS ONE">
        <title>Plasmidome interchange between Clostridium botulinum, Clostridium novyi and Clostridium haemolyticum converts strains of independent lineages into distinctly different pathogens.</title>
        <authorList>
            <person name="Skarin H."/>
            <person name="Segerman B."/>
        </authorList>
    </citation>
    <scope>NUCLEOTIDE SEQUENCE [LARGE SCALE GENOMIC DNA]</scope>
    <source>
        <strain evidence="2">NCTC 9693</strain>
    </source>
</reference>
<evidence type="ECO:0008006" key="3">
    <source>
        <dbReference type="Google" id="ProtNLM"/>
    </source>
</evidence>
<protein>
    <recommendedName>
        <fullName evidence="3">50S ribosomal protein L29</fullName>
    </recommendedName>
</protein>
<dbReference type="RefSeq" id="WP_039230606.1">
    <property type="nucleotide sequence ID" value="NZ_CM003349.1"/>
</dbReference>
<name>A0ABR4TAW1_CLOHA</name>
<organism evidence="1 2">
    <name type="scientific">Clostridium haemolyticum NCTC 9693</name>
    <dbReference type="NCBI Taxonomy" id="1443114"/>
    <lineage>
        <taxon>Bacteria</taxon>
        <taxon>Bacillati</taxon>
        <taxon>Bacillota</taxon>
        <taxon>Clostridia</taxon>
        <taxon>Eubacteriales</taxon>
        <taxon>Clostridiaceae</taxon>
        <taxon>Clostridium</taxon>
    </lineage>
</organism>
<dbReference type="Proteomes" id="UP000027937">
    <property type="component" value="Plasmid p1Ch9693"/>
</dbReference>
<evidence type="ECO:0000313" key="1">
    <source>
        <dbReference type="EMBL" id="KEI14082.1"/>
    </source>
</evidence>
<dbReference type="EMBL" id="JENX01000125">
    <property type="protein sequence ID" value="KEI14082.1"/>
    <property type="molecule type" value="Genomic_DNA"/>
</dbReference>
<accession>A0ABR4TAW1</accession>
<sequence length="66" mass="7753">MDISNLSYKEFLSLSAKEQQSILSELENSNNKYNEFKNAKNLAEMREIKTNRIQYLRNLIQVVLVS</sequence>